<sequence>MSLTISLESTVSLGGIVLKAYHNDFQHQVFLVLCSDSDVFSQIFKKKPPIPAKPDHLVQQQQAISGILKGGKLWKSEHSSSQLVKCSVHSNTYGNQSYEKNPESIHGMMFQYKVLEKYHEFEYSASISKSLNVPETIEEDL</sequence>
<protein>
    <submittedName>
        <fullName evidence="1">Uncharacterized protein</fullName>
    </submittedName>
</protein>
<organism evidence="1 2">
    <name type="scientific">Megaselia scalaris</name>
    <name type="common">Humpbacked fly</name>
    <name type="synonym">Phora scalaris</name>
    <dbReference type="NCBI Taxonomy" id="36166"/>
    <lineage>
        <taxon>Eukaryota</taxon>
        <taxon>Metazoa</taxon>
        <taxon>Ecdysozoa</taxon>
        <taxon>Arthropoda</taxon>
        <taxon>Hexapoda</taxon>
        <taxon>Insecta</taxon>
        <taxon>Pterygota</taxon>
        <taxon>Neoptera</taxon>
        <taxon>Endopterygota</taxon>
        <taxon>Diptera</taxon>
        <taxon>Brachycera</taxon>
        <taxon>Muscomorpha</taxon>
        <taxon>Platypezoidea</taxon>
        <taxon>Phoridae</taxon>
        <taxon>Megaseliini</taxon>
        <taxon>Megaselia</taxon>
    </lineage>
</organism>
<dbReference type="Proteomes" id="UP000015102">
    <property type="component" value="Unassembled WGS sequence"/>
</dbReference>
<evidence type="ECO:0000313" key="2">
    <source>
        <dbReference type="Proteomes" id="UP000015102"/>
    </source>
</evidence>
<dbReference type="HOGENOM" id="CLU_1827527_0_0_1"/>
<reference evidence="2" key="1">
    <citation type="submission" date="2013-02" db="EMBL/GenBank/DDBJ databases">
        <authorList>
            <person name="Hughes D."/>
        </authorList>
    </citation>
    <scope>NUCLEOTIDE SEQUENCE</scope>
    <source>
        <strain>Durham</strain>
        <strain evidence="2">NC isolate 2 -- Noor lab</strain>
    </source>
</reference>
<proteinExistence type="predicted"/>
<reference evidence="1" key="2">
    <citation type="submission" date="2015-06" db="UniProtKB">
        <authorList>
            <consortium name="EnsemblMetazoa"/>
        </authorList>
    </citation>
    <scope>IDENTIFICATION</scope>
</reference>
<name>T1GL42_MEGSC</name>
<accession>T1GL42</accession>
<dbReference type="EMBL" id="CAQQ02161077">
    <property type="status" value="NOT_ANNOTATED_CDS"/>
    <property type="molecule type" value="Genomic_DNA"/>
</dbReference>
<dbReference type="AlphaFoldDB" id="T1GL42"/>
<evidence type="ECO:0000313" key="1">
    <source>
        <dbReference type="EnsemblMetazoa" id="MESCA004231-PA"/>
    </source>
</evidence>
<keyword evidence="2" id="KW-1185">Reference proteome</keyword>
<dbReference type="EMBL" id="CAQQ02161078">
    <property type="status" value="NOT_ANNOTATED_CDS"/>
    <property type="molecule type" value="Genomic_DNA"/>
</dbReference>
<dbReference type="EnsemblMetazoa" id="MESCA004231-RA">
    <property type="protein sequence ID" value="MESCA004231-PA"/>
    <property type="gene ID" value="MESCA004231"/>
</dbReference>